<gene>
    <name evidence="2" type="ORF">SAMN05192589_1351</name>
</gene>
<dbReference type="Gene3D" id="3.30.559.10">
    <property type="entry name" value="Chloramphenicol acetyltransferase-like domain"/>
    <property type="match status" value="1"/>
</dbReference>
<dbReference type="Pfam" id="PF00668">
    <property type="entry name" value="Condensation"/>
    <property type="match status" value="1"/>
</dbReference>
<evidence type="ECO:0000313" key="3">
    <source>
        <dbReference type="Proteomes" id="UP000198781"/>
    </source>
</evidence>
<dbReference type="Gene3D" id="3.40.50.12780">
    <property type="entry name" value="N-terminal domain of ligase-like"/>
    <property type="match status" value="1"/>
</dbReference>
<dbReference type="GO" id="GO:0003824">
    <property type="term" value="F:catalytic activity"/>
    <property type="evidence" value="ECO:0007669"/>
    <property type="project" value="InterPro"/>
</dbReference>
<dbReference type="CDD" id="cd19531">
    <property type="entry name" value="LCL_NRPS-like"/>
    <property type="match status" value="1"/>
</dbReference>
<dbReference type="AlphaFoldDB" id="A0A1G7FM56"/>
<dbReference type="InterPro" id="IPR001242">
    <property type="entry name" value="Condensation_dom"/>
</dbReference>
<proteinExistence type="predicted"/>
<dbReference type="OrthoDB" id="6297021at2"/>
<feature type="domain" description="Condensation" evidence="1">
    <location>
        <begin position="48"/>
        <end position="497"/>
    </location>
</feature>
<dbReference type="PANTHER" id="PTHR45398:SF1">
    <property type="entry name" value="ENZYME, PUTATIVE (JCVI)-RELATED"/>
    <property type="match status" value="1"/>
</dbReference>
<reference evidence="2 3" key="1">
    <citation type="submission" date="2016-10" db="EMBL/GenBank/DDBJ databases">
        <authorList>
            <person name="de Groot N.N."/>
        </authorList>
    </citation>
    <scope>NUCLEOTIDE SEQUENCE [LARGE SCALE GENOMIC DNA]</scope>
    <source>
        <strain evidence="2 3">DSM 16619</strain>
    </source>
</reference>
<dbReference type="PANTHER" id="PTHR45398">
    <property type="match status" value="1"/>
</dbReference>
<dbReference type="Proteomes" id="UP000198781">
    <property type="component" value="Unassembled WGS sequence"/>
</dbReference>
<dbReference type="SUPFAM" id="SSF56801">
    <property type="entry name" value="Acetyl-CoA synthetase-like"/>
    <property type="match status" value="1"/>
</dbReference>
<dbReference type="RefSeq" id="WP_139160532.1">
    <property type="nucleotide sequence ID" value="NZ_FMZC01000035.1"/>
</dbReference>
<dbReference type="SUPFAM" id="SSF52777">
    <property type="entry name" value="CoA-dependent acyltransferases"/>
    <property type="match status" value="2"/>
</dbReference>
<dbReference type="InterPro" id="IPR042099">
    <property type="entry name" value="ANL_N_sf"/>
</dbReference>
<evidence type="ECO:0000313" key="2">
    <source>
        <dbReference type="EMBL" id="SDE76908.1"/>
    </source>
</evidence>
<dbReference type="Gene3D" id="3.30.559.30">
    <property type="entry name" value="Nonribosomal peptide synthetase, condensation domain"/>
    <property type="match status" value="1"/>
</dbReference>
<feature type="non-terminal residue" evidence="2">
    <location>
        <position position="557"/>
    </location>
</feature>
<accession>A0A1G7FM56</accession>
<evidence type="ECO:0000259" key="1">
    <source>
        <dbReference type="Pfam" id="PF00668"/>
    </source>
</evidence>
<dbReference type="InterPro" id="IPR023213">
    <property type="entry name" value="CAT-like_dom_sf"/>
</dbReference>
<dbReference type="STRING" id="187868.SAMN05192589_1351"/>
<dbReference type="EMBL" id="FMZC01000035">
    <property type="protein sequence ID" value="SDE76908.1"/>
    <property type="molecule type" value="Genomic_DNA"/>
</dbReference>
<sequence>METIATRRIAERFSRLTAEQRRVVYQKIRAEGLNPSQFPILPRDAALQERSPLSYAQLRQWFLWQMDLQSTAYHISAALRLRGPLDSAAVQTSFIALVQRHEALRTVFRTAADGEVEQVIGSTPLFHWSLTDLSNESVRNREDAAHAEAQRLCDTPFDLTVGPLLRVGLIRLADDEHVLVVVMHHIVSDGASLQVIVDEFVEHYRACLAGEPSTAGALPVQYADYAAWQKHWLEAGEMERQLAYWTQQLGDEQPVLQLPADHARRADGRYRTARHAVELVPNIALGVQRCAQACSCTPFMVLLAAWQILLQRWTGQDDIRVGVPLANRSRLETEGIVGFFVNTLVLRARLDDRASLRSVLADVKEASLGAQLHQDLPFEQLVHALAGDRSLDHPPLFQVMFNHQRGDFDALSQLPGLSLQTFELGGQAAQFELTLDVREHADGRIHAAFNYAAELFDHETIEGIAGHYQAVLRALVQTPEQTVGELDLLTDLEKKRLQGWGAPSLSPLPDAQPVLSLHQRVEHQAQQRPDATALVLGEQHMSYGELNRQANRLARYL</sequence>
<protein>
    <submittedName>
        <fullName evidence="2">AMP-binding enzyme</fullName>
    </submittedName>
</protein>
<dbReference type="FunFam" id="3.30.559.10:FF:000012">
    <property type="entry name" value="Non-ribosomal peptide synthetase"/>
    <property type="match status" value="1"/>
</dbReference>
<organism evidence="2 3">
    <name type="scientific">Paracidovorax valerianellae</name>
    <dbReference type="NCBI Taxonomy" id="187868"/>
    <lineage>
        <taxon>Bacteria</taxon>
        <taxon>Pseudomonadati</taxon>
        <taxon>Pseudomonadota</taxon>
        <taxon>Betaproteobacteria</taxon>
        <taxon>Burkholderiales</taxon>
        <taxon>Comamonadaceae</taxon>
        <taxon>Paracidovorax</taxon>
    </lineage>
</organism>
<keyword evidence="3" id="KW-1185">Reference proteome</keyword>
<name>A0A1G7FM56_9BURK</name>